<dbReference type="InterPro" id="IPR016174">
    <property type="entry name" value="Di-haem_cyt_TM"/>
</dbReference>
<dbReference type="InterPro" id="IPR000572">
    <property type="entry name" value="OxRdtase_Mopterin-bd_dom"/>
</dbReference>
<feature type="transmembrane region" description="Helical" evidence="7">
    <location>
        <begin position="116"/>
        <end position="137"/>
    </location>
</feature>
<keyword evidence="5 7" id="KW-0472">Membrane</keyword>
<evidence type="ECO:0000259" key="9">
    <source>
        <dbReference type="Pfam" id="PF01292"/>
    </source>
</evidence>
<proteinExistence type="predicted"/>
<reference evidence="10 11" key="1">
    <citation type="submission" date="2019-03" db="EMBL/GenBank/DDBJ databases">
        <title>Cohnella endophytica sp. nov., a novel endophytic bacterium isolated from bark of Sonneratia apetala.</title>
        <authorList>
            <person name="Tuo L."/>
        </authorList>
    </citation>
    <scope>NUCLEOTIDE SEQUENCE [LARGE SCALE GENOMIC DNA]</scope>
    <source>
        <strain evidence="10 11">CCTCC AB 208254</strain>
    </source>
</reference>
<feature type="domain" description="Cytochrome b561 bacterial/Ni-hydrogenase" evidence="9">
    <location>
        <begin position="15"/>
        <end position="138"/>
    </location>
</feature>
<dbReference type="PANTHER" id="PTHR43032:SF4">
    <property type="entry name" value="OXIDOREDUCTASE MOLYBDOPTERIN-BINDING DOMAIN-CONTAINING PROTEIN"/>
    <property type="match status" value="1"/>
</dbReference>
<keyword evidence="3 7" id="KW-0812">Transmembrane</keyword>
<evidence type="ECO:0000256" key="2">
    <source>
        <dbReference type="ARBA" id="ARBA00022475"/>
    </source>
</evidence>
<dbReference type="Pfam" id="PF01292">
    <property type="entry name" value="Ni_hydr_CYTB"/>
    <property type="match status" value="1"/>
</dbReference>
<dbReference type="GO" id="GO:0005886">
    <property type="term" value="C:plasma membrane"/>
    <property type="evidence" value="ECO:0007669"/>
    <property type="project" value="UniProtKB-SubCell"/>
</dbReference>
<feature type="transmembrane region" description="Helical" evidence="7">
    <location>
        <begin position="21"/>
        <end position="41"/>
    </location>
</feature>
<dbReference type="SUPFAM" id="SSF81342">
    <property type="entry name" value="Transmembrane di-heme cytochromes"/>
    <property type="match status" value="1"/>
</dbReference>
<dbReference type="SUPFAM" id="SSF56524">
    <property type="entry name" value="Oxidoreductase molybdopterin-binding domain"/>
    <property type="match status" value="1"/>
</dbReference>
<evidence type="ECO:0000256" key="5">
    <source>
        <dbReference type="ARBA" id="ARBA00023136"/>
    </source>
</evidence>
<evidence type="ECO:0000313" key="10">
    <source>
        <dbReference type="EMBL" id="TFE28937.1"/>
    </source>
</evidence>
<gene>
    <name evidence="10" type="ORF">E2980_05960</name>
</gene>
<evidence type="ECO:0000313" key="11">
    <source>
        <dbReference type="Proteomes" id="UP000297900"/>
    </source>
</evidence>
<dbReference type="AlphaFoldDB" id="A0A4Y8M1F8"/>
<keyword evidence="11" id="KW-1185">Reference proteome</keyword>
<dbReference type="Gene3D" id="3.90.420.10">
    <property type="entry name" value="Oxidoreductase, molybdopterin-binding domain"/>
    <property type="match status" value="1"/>
</dbReference>
<comment type="caution">
    <text evidence="10">The sequence shown here is derived from an EMBL/GenBank/DDBJ whole genome shotgun (WGS) entry which is preliminary data.</text>
</comment>
<feature type="transmembrane region" description="Helical" evidence="7">
    <location>
        <begin position="190"/>
        <end position="211"/>
    </location>
</feature>
<evidence type="ECO:0000256" key="7">
    <source>
        <dbReference type="SAM" id="Phobius"/>
    </source>
</evidence>
<feature type="domain" description="Oxidoreductase molybdopterin-binding" evidence="8">
    <location>
        <begin position="265"/>
        <end position="411"/>
    </location>
</feature>
<dbReference type="GO" id="GO:0009055">
    <property type="term" value="F:electron transfer activity"/>
    <property type="evidence" value="ECO:0007669"/>
    <property type="project" value="InterPro"/>
</dbReference>
<evidence type="ECO:0000256" key="1">
    <source>
        <dbReference type="ARBA" id="ARBA00004651"/>
    </source>
</evidence>
<dbReference type="Proteomes" id="UP000297900">
    <property type="component" value="Unassembled WGS sequence"/>
</dbReference>
<evidence type="ECO:0000256" key="4">
    <source>
        <dbReference type="ARBA" id="ARBA00022989"/>
    </source>
</evidence>
<dbReference type="Pfam" id="PF00174">
    <property type="entry name" value="Oxidored_molyb"/>
    <property type="match status" value="1"/>
</dbReference>
<dbReference type="InterPro" id="IPR011577">
    <property type="entry name" value="Cyt_b561_bac/Ni-Hgenase"/>
</dbReference>
<organism evidence="10 11">
    <name type="scientific">Cohnella luojiensis</name>
    <dbReference type="NCBI Taxonomy" id="652876"/>
    <lineage>
        <taxon>Bacteria</taxon>
        <taxon>Bacillati</taxon>
        <taxon>Bacillota</taxon>
        <taxon>Bacilli</taxon>
        <taxon>Bacillales</taxon>
        <taxon>Paenibacillaceae</taxon>
        <taxon>Cohnella</taxon>
    </lineage>
</organism>
<feature type="transmembrane region" description="Helical" evidence="7">
    <location>
        <begin position="91"/>
        <end position="110"/>
    </location>
</feature>
<dbReference type="EMBL" id="SOMN01000005">
    <property type="protein sequence ID" value="TFE28937.1"/>
    <property type="molecule type" value="Genomic_DNA"/>
</dbReference>
<evidence type="ECO:0000256" key="6">
    <source>
        <dbReference type="SAM" id="MobiDB-lite"/>
    </source>
</evidence>
<evidence type="ECO:0000259" key="8">
    <source>
        <dbReference type="Pfam" id="PF00174"/>
    </source>
</evidence>
<dbReference type="PANTHER" id="PTHR43032">
    <property type="entry name" value="PROTEIN-METHIONINE-SULFOXIDE REDUCTASE"/>
    <property type="match status" value="1"/>
</dbReference>
<comment type="subcellular location">
    <subcellularLocation>
        <location evidence="1">Cell membrane</location>
        <topology evidence="1">Multi-pass membrane protein</topology>
    </subcellularLocation>
</comment>
<dbReference type="GO" id="GO:0022904">
    <property type="term" value="P:respiratory electron transport chain"/>
    <property type="evidence" value="ECO:0007669"/>
    <property type="project" value="InterPro"/>
</dbReference>
<evidence type="ECO:0000256" key="3">
    <source>
        <dbReference type="ARBA" id="ARBA00022692"/>
    </source>
</evidence>
<keyword evidence="2" id="KW-1003">Cell membrane</keyword>
<dbReference type="RefSeq" id="WP_135151239.1">
    <property type="nucleotide sequence ID" value="NZ_SOMN01000005.1"/>
</dbReference>
<feature type="transmembrane region" description="Helical" evidence="7">
    <location>
        <begin position="53"/>
        <end position="71"/>
    </location>
</feature>
<keyword evidence="4 7" id="KW-1133">Transmembrane helix</keyword>
<accession>A0A4Y8M1F8</accession>
<dbReference type="OrthoDB" id="9778777at2"/>
<feature type="region of interest" description="Disordered" evidence="6">
    <location>
        <begin position="156"/>
        <end position="180"/>
    </location>
</feature>
<protein>
    <submittedName>
        <fullName evidence="10">Oxidoreductase</fullName>
    </submittedName>
</protein>
<name>A0A4Y8M1F8_9BACL</name>
<dbReference type="InterPro" id="IPR036374">
    <property type="entry name" value="OxRdtase_Mopterin-bd_sf"/>
</dbReference>
<sequence length="424" mass="47722">MSGRKPGFGRQLADLHRWNGWIVLILTITGLLLAWGAVRGWLDGHFRNPVKQIHIILGVLSGVLILLYIPLMKRHLKQIRQRPKQKGNLSFVMALLVGWLLSGIVLWQIRRFPPEWANGALLVHDLLTYVGVPYIIYHSVTRIKWMKKPERRAIKTSEDSSVPVPRTPEIAAHSGSSREEPAPWINRRQFLKYSLGAALTVAVAPTFFRWLTSNAGSSLTGVPGGMKEVSDETNRMLPNPTPLPDSVNVVGGGAKGRFQVYTVTPLPTFDSATWSFTINGLVEKPANWNWEQFLALARTVQVSDFHCVTGWSVYKNTWEGIPLSALLKQAGVKSTAKHVKFYSGDGVYTDTLTLEQANMDDVLVAVLHDGKPIHRDYGGPVRLIVPKMYAYKSVKWLDRIELIDKEHIGYWEQRGYDTDAWVNV</sequence>